<dbReference type="EMBL" id="JBAPLV010000002">
    <property type="protein sequence ID" value="MEI4277470.1"/>
    <property type="molecule type" value="Genomic_DNA"/>
</dbReference>
<comment type="caution">
    <text evidence="1">The sequence shown here is derived from an EMBL/GenBank/DDBJ whole genome shotgun (WGS) entry which is preliminary data.</text>
</comment>
<keyword evidence="2" id="KW-1185">Reference proteome</keyword>
<proteinExistence type="predicted"/>
<evidence type="ECO:0000313" key="1">
    <source>
        <dbReference type="EMBL" id="MEI4277470.1"/>
    </source>
</evidence>
<dbReference type="InterPro" id="IPR054058">
    <property type="entry name" value="HTH_67"/>
</dbReference>
<gene>
    <name evidence="1" type="ORF">UXQ13_03240</name>
</gene>
<evidence type="ECO:0008006" key="3">
    <source>
        <dbReference type="Google" id="ProtNLM"/>
    </source>
</evidence>
<dbReference type="NCBIfam" id="NF047719">
    <property type="entry name" value="SCO6745_fam_HTH"/>
    <property type="match status" value="1"/>
</dbReference>
<evidence type="ECO:0000313" key="2">
    <source>
        <dbReference type="Proteomes" id="UP001373496"/>
    </source>
</evidence>
<dbReference type="Proteomes" id="UP001373496">
    <property type="component" value="Unassembled WGS sequence"/>
</dbReference>
<protein>
    <recommendedName>
        <fullName evidence="3">SalK</fullName>
    </recommendedName>
</protein>
<reference evidence="1 2" key="1">
    <citation type="submission" date="2024-03" db="EMBL/GenBank/DDBJ databases">
        <title>Draft genome sequence of Klenkia terrae.</title>
        <authorList>
            <person name="Duangmal K."/>
            <person name="Chantavorakit T."/>
        </authorList>
    </citation>
    <scope>NUCLEOTIDE SEQUENCE [LARGE SCALE GENOMIC DNA]</scope>
    <source>
        <strain evidence="1 2">JCM 17786</strain>
    </source>
</reference>
<dbReference type="Pfam" id="PF21863">
    <property type="entry name" value="HTH_67"/>
    <property type="match status" value="1"/>
</dbReference>
<accession>A0ABU8E495</accession>
<dbReference type="RefSeq" id="WP_225232665.1">
    <property type="nucleotide sequence ID" value="NZ_JBAPLV010000002.1"/>
</dbReference>
<name>A0ABU8E495_9ACTN</name>
<organism evidence="1 2">
    <name type="scientific">Klenkia terrae</name>
    <dbReference type="NCBI Taxonomy" id="1052259"/>
    <lineage>
        <taxon>Bacteria</taxon>
        <taxon>Bacillati</taxon>
        <taxon>Actinomycetota</taxon>
        <taxon>Actinomycetes</taxon>
        <taxon>Geodermatophilales</taxon>
        <taxon>Geodermatophilaceae</taxon>
        <taxon>Klenkia</taxon>
    </lineage>
</organism>
<sequence>MVTVDQLTPAGVDARLAARAHRAIEPLHSHHYFSPELDEQLAAAGLRPGRMTYFAGRAAPMGAVSPGVVTATFYNFAPALVARHVPRCWTLATPETVVAARFASAGDSLTRLLGDTPLADVVELGDLLAEASTVLTPEARPLYAGHADLEWPTDPVVRLWHAVTLLREHRGDGHLMALQLHGLSGLEALVTHTATGRGFTVEAAQRTRGWSPEEWAAAQDGLVARGLVDEHGALTEDGVALRGAVEEATDTMSTQPFEHLGPERTARVVELAKGMARTLVGNGAYPAGVLAGGQR</sequence>